<dbReference type="GO" id="GO:0005856">
    <property type="term" value="C:cytoskeleton"/>
    <property type="evidence" value="ECO:0007669"/>
    <property type="project" value="UniProtKB-SubCell"/>
</dbReference>
<name>A0A813KF56_POLGL</name>
<sequence>MVVFGQKTAKQIIEQVAKNDAGLTTLDLSKSASFCMKSLENTLALSEALKTNTVIKTVIMRECEIVDEGAAALAEALAVNSTIEELDLQTNKLSTTGAISIALGLARNKSVKTLNLMDQSQKCLGEDALETMIAMFETNLVLTKIMWKVDSRRAWELAKLITRNVEIGRRQADGKSIEEILPTKLRGSGGTAPAAAPAPPARPVAAPAPAPTPVAAPVAKVPEKKLAAVPPPAEKPPPAPVAEPIEVEKDAAEDTEGAPQDEKPAADAPTETSD</sequence>
<dbReference type="PANTHER" id="PTHR10901">
    <property type="entry name" value="TROPOMODULIN"/>
    <property type="match status" value="1"/>
</dbReference>
<organism evidence="6 7">
    <name type="scientific">Polarella glacialis</name>
    <name type="common">Dinoflagellate</name>
    <dbReference type="NCBI Taxonomy" id="89957"/>
    <lineage>
        <taxon>Eukaryota</taxon>
        <taxon>Sar</taxon>
        <taxon>Alveolata</taxon>
        <taxon>Dinophyceae</taxon>
        <taxon>Suessiales</taxon>
        <taxon>Suessiaceae</taxon>
        <taxon>Polarella</taxon>
    </lineage>
</organism>
<reference evidence="6" key="1">
    <citation type="submission" date="2021-02" db="EMBL/GenBank/DDBJ databases">
        <authorList>
            <person name="Dougan E. K."/>
            <person name="Rhodes N."/>
            <person name="Thang M."/>
            <person name="Chan C."/>
        </authorList>
    </citation>
    <scope>NUCLEOTIDE SEQUENCE</scope>
</reference>
<dbReference type="EMBL" id="CAJNNV010026008">
    <property type="protein sequence ID" value="CAE8616921.1"/>
    <property type="molecule type" value="Genomic_DNA"/>
</dbReference>
<evidence type="ECO:0000313" key="6">
    <source>
        <dbReference type="EMBL" id="CAE8701019.1"/>
    </source>
</evidence>
<keyword evidence="2" id="KW-0963">Cytoplasm</keyword>
<dbReference type="SMART" id="SM00368">
    <property type="entry name" value="LRR_RI"/>
    <property type="match status" value="2"/>
</dbReference>
<keyword evidence="8" id="KW-1185">Reference proteome</keyword>
<feature type="region of interest" description="Disordered" evidence="4">
    <location>
        <begin position="183"/>
        <end position="274"/>
    </location>
</feature>
<evidence type="ECO:0000256" key="3">
    <source>
        <dbReference type="ARBA" id="ARBA00023212"/>
    </source>
</evidence>
<accession>A0A813KF56</accession>
<protein>
    <recommendedName>
        <fullName evidence="9">RNI-like protein</fullName>
    </recommendedName>
</protein>
<dbReference type="Gene3D" id="3.80.10.10">
    <property type="entry name" value="Ribonuclease Inhibitor"/>
    <property type="match status" value="1"/>
</dbReference>
<evidence type="ECO:0008006" key="9">
    <source>
        <dbReference type="Google" id="ProtNLM"/>
    </source>
</evidence>
<dbReference type="Pfam" id="PF13516">
    <property type="entry name" value="LRR_6"/>
    <property type="match status" value="2"/>
</dbReference>
<dbReference type="OMA" id="NEGATHI"/>
<dbReference type="InterPro" id="IPR001611">
    <property type="entry name" value="Leu-rich_rpt"/>
</dbReference>
<dbReference type="OrthoDB" id="2163268at2759"/>
<evidence type="ECO:0000313" key="5">
    <source>
        <dbReference type="EMBL" id="CAE8616921.1"/>
    </source>
</evidence>
<dbReference type="EMBL" id="CAJNNW010029652">
    <property type="protein sequence ID" value="CAE8701019.1"/>
    <property type="molecule type" value="Genomic_DNA"/>
</dbReference>
<dbReference type="Proteomes" id="UP000654075">
    <property type="component" value="Unassembled WGS sequence"/>
</dbReference>
<keyword evidence="3" id="KW-0206">Cytoskeleton</keyword>
<dbReference type="AlphaFoldDB" id="A0A813KF56"/>
<dbReference type="PANTHER" id="PTHR10901:SF6">
    <property type="entry name" value="TROPOMODULIN, ISOFORM N"/>
    <property type="match status" value="1"/>
</dbReference>
<dbReference type="SUPFAM" id="SSF52047">
    <property type="entry name" value="RNI-like"/>
    <property type="match status" value="1"/>
</dbReference>
<evidence type="ECO:0000313" key="7">
    <source>
        <dbReference type="Proteomes" id="UP000626109"/>
    </source>
</evidence>
<feature type="compositionally biased region" description="Pro residues" evidence="4">
    <location>
        <begin position="196"/>
        <end position="214"/>
    </location>
</feature>
<evidence type="ECO:0000313" key="8">
    <source>
        <dbReference type="Proteomes" id="UP000654075"/>
    </source>
</evidence>
<dbReference type="GO" id="GO:0007015">
    <property type="term" value="P:actin filament organization"/>
    <property type="evidence" value="ECO:0007669"/>
    <property type="project" value="TreeGrafter"/>
</dbReference>
<dbReference type="InterPro" id="IPR032675">
    <property type="entry name" value="LRR_dom_sf"/>
</dbReference>
<evidence type="ECO:0000256" key="4">
    <source>
        <dbReference type="SAM" id="MobiDB-lite"/>
    </source>
</evidence>
<proteinExistence type="predicted"/>
<evidence type="ECO:0000256" key="2">
    <source>
        <dbReference type="ARBA" id="ARBA00022490"/>
    </source>
</evidence>
<dbReference type="Proteomes" id="UP000626109">
    <property type="component" value="Unassembled WGS sequence"/>
</dbReference>
<dbReference type="InterPro" id="IPR004934">
    <property type="entry name" value="TMOD"/>
</dbReference>
<comment type="caution">
    <text evidence="6">The sequence shown here is derived from an EMBL/GenBank/DDBJ whole genome shotgun (WGS) entry which is preliminary data.</text>
</comment>
<comment type="subcellular location">
    <subcellularLocation>
        <location evidence="1">Cytoplasm</location>
        <location evidence="1">Cytoskeleton</location>
    </subcellularLocation>
</comment>
<dbReference type="GO" id="GO:0051694">
    <property type="term" value="P:pointed-end actin filament capping"/>
    <property type="evidence" value="ECO:0007669"/>
    <property type="project" value="InterPro"/>
</dbReference>
<feature type="compositionally biased region" description="Pro residues" evidence="4">
    <location>
        <begin position="229"/>
        <end position="241"/>
    </location>
</feature>
<dbReference type="GO" id="GO:0005523">
    <property type="term" value="F:tropomyosin binding"/>
    <property type="evidence" value="ECO:0007669"/>
    <property type="project" value="InterPro"/>
</dbReference>
<gene>
    <name evidence="5" type="ORF">PGLA1383_LOCUS34589</name>
    <name evidence="6" type="ORF">PGLA2088_LOCUS31865</name>
</gene>
<evidence type="ECO:0000256" key="1">
    <source>
        <dbReference type="ARBA" id="ARBA00004245"/>
    </source>
</evidence>